<gene>
    <name evidence="1" type="ORF">IF1G_02599</name>
</gene>
<protein>
    <submittedName>
        <fullName evidence="1">Uncharacterized protein</fullName>
    </submittedName>
</protein>
<sequence length="123" mass="13731">MNWSSEKGGEGKSLECDEAALLSPREPARGASSNRVKLFVLGINMLVVPLTRAAFPVLPRQPWNWNLEPVTAWIFYINLFQYLTRQVESSANDSAPSVAVPGHLTTKEAHSMKEICTVYKNRV</sequence>
<keyword evidence="2" id="KW-1185">Reference proteome</keyword>
<dbReference type="EMBL" id="SPUK01000003">
    <property type="protein sequence ID" value="TQV98519.1"/>
    <property type="molecule type" value="Genomic_DNA"/>
</dbReference>
<proteinExistence type="predicted"/>
<dbReference type="Proteomes" id="UP000315783">
    <property type="component" value="Unassembled WGS sequence"/>
</dbReference>
<dbReference type="AlphaFoldDB" id="A0A545VA88"/>
<evidence type="ECO:0000313" key="2">
    <source>
        <dbReference type="Proteomes" id="UP000315783"/>
    </source>
</evidence>
<organism evidence="1 2">
    <name type="scientific">Cordyceps javanica</name>
    <dbReference type="NCBI Taxonomy" id="43265"/>
    <lineage>
        <taxon>Eukaryota</taxon>
        <taxon>Fungi</taxon>
        <taxon>Dikarya</taxon>
        <taxon>Ascomycota</taxon>
        <taxon>Pezizomycotina</taxon>
        <taxon>Sordariomycetes</taxon>
        <taxon>Hypocreomycetidae</taxon>
        <taxon>Hypocreales</taxon>
        <taxon>Cordycipitaceae</taxon>
        <taxon>Cordyceps</taxon>
    </lineage>
</organism>
<reference evidence="1 2" key="1">
    <citation type="journal article" date="2019" name="Appl. Microbiol. Biotechnol.">
        <title>Genome sequence of Isaria javanica and comparative genome analysis insights into family S53 peptidase evolution in fungal entomopathogens.</title>
        <authorList>
            <person name="Lin R."/>
            <person name="Zhang X."/>
            <person name="Xin B."/>
            <person name="Zou M."/>
            <person name="Gao Y."/>
            <person name="Qin F."/>
            <person name="Hu Q."/>
            <person name="Xie B."/>
            <person name="Cheng X."/>
        </authorList>
    </citation>
    <scope>NUCLEOTIDE SEQUENCE [LARGE SCALE GENOMIC DNA]</scope>
    <source>
        <strain evidence="1 2">IJ1G</strain>
    </source>
</reference>
<accession>A0A545VA88</accession>
<name>A0A545VA88_9HYPO</name>
<evidence type="ECO:0000313" key="1">
    <source>
        <dbReference type="EMBL" id="TQV98519.1"/>
    </source>
</evidence>
<comment type="caution">
    <text evidence="1">The sequence shown here is derived from an EMBL/GenBank/DDBJ whole genome shotgun (WGS) entry which is preliminary data.</text>
</comment>